<evidence type="ECO:0000256" key="1">
    <source>
        <dbReference type="ARBA" id="ARBA00022630"/>
    </source>
</evidence>
<evidence type="ECO:0000256" key="2">
    <source>
        <dbReference type="ARBA" id="ARBA00022827"/>
    </source>
</evidence>
<dbReference type="SUPFAM" id="SSF56645">
    <property type="entry name" value="Acyl-CoA dehydrogenase NM domain-like"/>
    <property type="match status" value="1"/>
</dbReference>
<dbReference type="PANTHER" id="PTHR43884">
    <property type="entry name" value="ACYL-COA DEHYDROGENASE"/>
    <property type="match status" value="1"/>
</dbReference>
<dbReference type="GO" id="GO:0003995">
    <property type="term" value="F:acyl-CoA dehydrogenase activity"/>
    <property type="evidence" value="ECO:0007669"/>
    <property type="project" value="TreeGrafter"/>
</dbReference>
<dbReference type="InterPro" id="IPR009100">
    <property type="entry name" value="AcylCoA_DH/oxidase_NM_dom_sf"/>
</dbReference>
<dbReference type="InterPro" id="IPR037069">
    <property type="entry name" value="AcylCoA_DH/ox_N_sf"/>
</dbReference>
<evidence type="ECO:0000256" key="3">
    <source>
        <dbReference type="ARBA" id="ARBA00023002"/>
    </source>
</evidence>
<keyword evidence="2" id="KW-0274">FAD</keyword>
<dbReference type="PANTHER" id="PTHR43884:SF20">
    <property type="entry name" value="ACYL-COA DEHYDROGENASE FADE28"/>
    <property type="match status" value="1"/>
</dbReference>
<proteinExistence type="predicted"/>
<feature type="non-terminal residue" evidence="5">
    <location>
        <position position="124"/>
    </location>
</feature>
<evidence type="ECO:0000259" key="4">
    <source>
        <dbReference type="Pfam" id="PF02771"/>
    </source>
</evidence>
<accession>A0A382P6G8</accession>
<organism evidence="5">
    <name type="scientific">marine metagenome</name>
    <dbReference type="NCBI Taxonomy" id="408172"/>
    <lineage>
        <taxon>unclassified sequences</taxon>
        <taxon>metagenomes</taxon>
        <taxon>ecological metagenomes</taxon>
    </lineage>
</organism>
<name>A0A382P6G8_9ZZZZ</name>
<reference evidence="5" key="1">
    <citation type="submission" date="2018-05" db="EMBL/GenBank/DDBJ databases">
        <authorList>
            <person name="Lanie J.A."/>
            <person name="Ng W.-L."/>
            <person name="Kazmierczak K.M."/>
            <person name="Andrzejewski T.M."/>
            <person name="Davidsen T.M."/>
            <person name="Wayne K.J."/>
            <person name="Tettelin H."/>
            <person name="Glass J.I."/>
            <person name="Rusch D."/>
            <person name="Podicherti R."/>
            <person name="Tsui H.-C.T."/>
            <person name="Winkler M.E."/>
        </authorList>
    </citation>
    <scope>NUCLEOTIDE SEQUENCE</scope>
</reference>
<feature type="domain" description="Acyl-CoA dehydrogenase/oxidase N-terminal" evidence="4">
    <location>
        <begin position="6"/>
        <end position="117"/>
    </location>
</feature>
<dbReference type="AlphaFoldDB" id="A0A382P6G8"/>
<dbReference type="Pfam" id="PF02771">
    <property type="entry name" value="Acyl-CoA_dh_N"/>
    <property type="match status" value="1"/>
</dbReference>
<sequence>MDFSFTEEQSLLQDSVQRFVQNSYEFEARQKLIKTEEGFSRDNWSSFAELGWLALPFAEESGGFGGTAVETMIVMEEFGKGLVVEPYVTTVIMAGTIIEDGGSTAQKEGVLADMMAGTRLAAVA</sequence>
<dbReference type="InterPro" id="IPR013786">
    <property type="entry name" value="AcylCoA_DH/ox_N"/>
</dbReference>
<protein>
    <recommendedName>
        <fullName evidence="4">Acyl-CoA dehydrogenase/oxidase N-terminal domain-containing protein</fullName>
    </recommendedName>
</protein>
<evidence type="ECO:0000313" key="5">
    <source>
        <dbReference type="EMBL" id="SVC68410.1"/>
    </source>
</evidence>
<dbReference type="EMBL" id="UINC01104899">
    <property type="protein sequence ID" value="SVC68410.1"/>
    <property type="molecule type" value="Genomic_DNA"/>
</dbReference>
<dbReference type="Gene3D" id="1.10.540.10">
    <property type="entry name" value="Acyl-CoA dehydrogenase/oxidase, N-terminal domain"/>
    <property type="match status" value="1"/>
</dbReference>
<gene>
    <name evidence="5" type="ORF">METZ01_LOCUS321264</name>
</gene>
<keyword evidence="3" id="KW-0560">Oxidoreductase</keyword>
<keyword evidence="1" id="KW-0285">Flavoprotein</keyword>
<dbReference type="GO" id="GO:0050660">
    <property type="term" value="F:flavin adenine dinucleotide binding"/>
    <property type="evidence" value="ECO:0007669"/>
    <property type="project" value="InterPro"/>
</dbReference>